<dbReference type="GO" id="GO:0009347">
    <property type="term" value="C:aspartate carbamoyltransferase complex"/>
    <property type="evidence" value="ECO:0007669"/>
    <property type="project" value="InterPro"/>
</dbReference>
<keyword evidence="1" id="KW-0479">Metal-binding</keyword>
<dbReference type="NCBIfam" id="NF002063">
    <property type="entry name" value="PRK00893.1-3"/>
    <property type="match status" value="1"/>
</dbReference>
<dbReference type="STRING" id="371602.SAMN04487984_0156"/>
<keyword evidence="3" id="KW-0665">Pyrimidine biosynthesis</keyword>
<dbReference type="InterPro" id="IPR036793">
    <property type="entry name" value="Asp_carbatrfase_reg_N_sf"/>
</dbReference>
<name>A0A1W1Y2G7_9LACT</name>
<accession>A0A1W1Y2G7</accession>
<protein>
    <submittedName>
        <fullName evidence="6">Aspartate carbamoyltransferase regulatory subunit</fullName>
    </submittedName>
</protein>
<sequence>MLEITSIKQGIVIDHIKAGQGVKLFNLLNLDKADFTVALIMNAESEKMGKKDIIKIEKNIDVNLDVLALFGKQITANIIKDEEIVEKVEIKLPQTIENALTCKNPRCISNHERHVKTEFQLINEEKQQYTCVYCDHLYDLEEI</sequence>
<proteinExistence type="predicted"/>
<dbReference type="Pfam" id="PF02748">
    <property type="entry name" value="PyrI_C"/>
    <property type="match status" value="1"/>
</dbReference>
<evidence type="ECO:0000256" key="1">
    <source>
        <dbReference type="ARBA" id="ARBA00022723"/>
    </source>
</evidence>
<dbReference type="GO" id="GO:0046872">
    <property type="term" value="F:metal ion binding"/>
    <property type="evidence" value="ECO:0007669"/>
    <property type="project" value="UniProtKB-KW"/>
</dbReference>
<feature type="domain" description="Aspartate carbamoyltransferase regulatory subunit C-terminal" evidence="5">
    <location>
        <begin position="96"/>
        <end position="143"/>
    </location>
</feature>
<evidence type="ECO:0000259" key="4">
    <source>
        <dbReference type="Pfam" id="PF01948"/>
    </source>
</evidence>
<feature type="domain" description="Aspartate carbamoyltransferase regulatory subunit N-terminal" evidence="4">
    <location>
        <begin position="2"/>
        <end position="90"/>
    </location>
</feature>
<reference evidence="7" key="1">
    <citation type="submission" date="2017-04" db="EMBL/GenBank/DDBJ databases">
        <authorList>
            <person name="Varghese N."/>
            <person name="Submissions S."/>
        </authorList>
    </citation>
    <scope>NUCLEOTIDE SEQUENCE [LARGE SCALE GENOMIC DNA]</scope>
    <source>
        <strain evidence="7">DSM 21500</strain>
    </source>
</reference>
<keyword evidence="6" id="KW-0808">Transferase</keyword>
<dbReference type="PANTHER" id="PTHR35805:SF1">
    <property type="entry name" value="ASPARTATE CARBAMOYLTRANSFERASE REGULATORY CHAIN"/>
    <property type="match status" value="1"/>
</dbReference>
<dbReference type="Proteomes" id="UP000243884">
    <property type="component" value="Unassembled WGS sequence"/>
</dbReference>
<dbReference type="RefSeq" id="WP_084097767.1">
    <property type="nucleotide sequence ID" value="NZ_FWXK01000001.1"/>
</dbReference>
<dbReference type="InterPro" id="IPR020542">
    <property type="entry name" value="Asp_carbamoyltrfase_reg_C"/>
</dbReference>
<dbReference type="GO" id="GO:0006221">
    <property type="term" value="P:pyrimidine nucleotide biosynthetic process"/>
    <property type="evidence" value="ECO:0007669"/>
    <property type="project" value="UniProtKB-KW"/>
</dbReference>
<dbReference type="Pfam" id="PF01948">
    <property type="entry name" value="PyrI"/>
    <property type="match status" value="1"/>
</dbReference>
<keyword evidence="7" id="KW-1185">Reference proteome</keyword>
<evidence type="ECO:0000256" key="3">
    <source>
        <dbReference type="ARBA" id="ARBA00022975"/>
    </source>
</evidence>
<dbReference type="Gene3D" id="3.30.70.140">
    <property type="entry name" value="Aspartate carbamoyltransferase regulatory subunit, N-terminal domain"/>
    <property type="match status" value="1"/>
</dbReference>
<dbReference type="PANTHER" id="PTHR35805">
    <property type="entry name" value="ASPARTATE CARBAMOYLTRANSFERASE REGULATORY CHAIN"/>
    <property type="match status" value="1"/>
</dbReference>
<dbReference type="SUPFAM" id="SSF54893">
    <property type="entry name" value="Aspartate carbamoyltransferase, Regulatory-chain, N-terminal domain"/>
    <property type="match status" value="1"/>
</dbReference>
<evidence type="ECO:0000313" key="6">
    <source>
        <dbReference type="EMBL" id="SMC30379.1"/>
    </source>
</evidence>
<dbReference type="Gene3D" id="2.30.30.20">
    <property type="entry name" value="Aspartate carbamoyltransferase regulatory subunit, C-terminal domain"/>
    <property type="match status" value="1"/>
</dbReference>
<keyword evidence="2" id="KW-0862">Zinc</keyword>
<dbReference type="SUPFAM" id="SSF57825">
    <property type="entry name" value="Aspartate carbamoyltransferase, Regulatory-chain, C-terminal domain"/>
    <property type="match status" value="1"/>
</dbReference>
<dbReference type="OrthoDB" id="5599321at2"/>
<dbReference type="InterPro" id="IPR036792">
    <property type="entry name" value="Asp_carbatrfase_reg_C_sf"/>
</dbReference>
<dbReference type="InterPro" id="IPR020545">
    <property type="entry name" value="Asp_carbamoyltransf_reg_N"/>
</dbReference>
<dbReference type="AlphaFoldDB" id="A0A1W1Y2G7"/>
<evidence type="ECO:0000313" key="7">
    <source>
        <dbReference type="Proteomes" id="UP000243884"/>
    </source>
</evidence>
<dbReference type="GO" id="GO:0006207">
    <property type="term" value="P:'de novo' pyrimidine nucleobase biosynthetic process"/>
    <property type="evidence" value="ECO:0007669"/>
    <property type="project" value="InterPro"/>
</dbReference>
<evidence type="ECO:0000259" key="5">
    <source>
        <dbReference type="Pfam" id="PF02748"/>
    </source>
</evidence>
<dbReference type="GO" id="GO:0016740">
    <property type="term" value="F:transferase activity"/>
    <property type="evidence" value="ECO:0007669"/>
    <property type="project" value="UniProtKB-KW"/>
</dbReference>
<dbReference type="EMBL" id="FWXK01000001">
    <property type="protein sequence ID" value="SMC30379.1"/>
    <property type="molecule type" value="Genomic_DNA"/>
</dbReference>
<organism evidence="6 7">
    <name type="scientific">Aerococcus suis</name>
    <dbReference type="NCBI Taxonomy" id="371602"/>
    <lineage>
        <taxon>Bacteria</taxon>
        <taxon>Bacillati</taxon>
        <taxon>Bacillota</taxon>
        <taxon>Bacilli</taxon>
        <taxon>Lactobacillales</taxon>
        <taxon>Aerococcaceae</taxon>
        <taxon>Aerococcus</taxon>
    </lineage>
</organism>
<dbReference type="InterPro" id="IPR002801">
    <property type="entry name" value="Asp_carbamoylTrfase_reg"/>
</dbReference>
<gene>
    <name evidence="6" type="ORF">SAMN04487984_0156</name>
</gene>
<evidence type="ECO:0000256" key="2">
    <source>
        <dbReference type="ARBA" id="ARBA00022833"/>
    </source>
</evidence>